<dbReference type="STRING" id="763407.A0A167LMX7"/>
<dbReference type="SUPFAM" id="SSF53474">
    <property type="entry name" value="alpha/beta-Hydrolases"/>
    <property type="match status" value="1"/>
</dbReference>
<proteinExistence type="predicted"/>
<dbReference type="InterPro" id="IPR050955">
    <property type="entry name" value="Plant_Biomass_Hydrol_Est"/>
</dbReference>
<keyword evidence="3" id="KW-1185">Reference proteome</keyword>
<protein>
    <recommendedName>
        <fullName evidence="4">Peptidase S9 prolyl oligopeptidase catalytic domain-containing protein</fullName>
    </recommendedName>
</protein>
<evidence type="ECO:0008006" key="4">
    <source>
        <dbReference type="Google" id="ProtNLM"/>
    </source>
</evidence>
<organism evidence="2 3">
    <name type="scientific">Phycomyces blakesleeanus (strain ATCC 8743b / DSM 1359 / FGSC 10004 / NBRC 33097 / NRRL 1555)</name>
    <dbReference type="NCBI Taxonomy" id="763407"/>
    <lineage>
        <taxon>Eukaryota</taxon>
        <taxon>Fungi</taxon>
        <taxon>Fungi incertae sedis</taxon>
        <taxon>Mucoromycota</taxon>
        <taxon>Mucoromycotina</taxon>
        <taxon>Mucoromycetes</taxon>
        <taxon>Mucorales</taxon>
        <taxon>Phycomycetaceae</taxon>
        <taxon>Phycomyces</taxon>
    </lineage>
</organism>
<dbReference type="OrthoDB" id="449091at2759"/>
<sequence length="914" mass="101707">MVNLTLSKTWQILGPFSIGMREQDFGSDPLEAYGGFYRLPYSEQAKYPSELVEGGLVSWSSVEAIEGQVGPINFPHVRWQENTVPFGWSIEQYQAWARTVLVLDQPTTFLMQVKGVSEFYINTTRYSGDCYGYGTIRHVIRLEKGLHMIQVRMIHDVRVNGGGHYPPQCSFRVFLDKIENSELDGGVVCLKDYTSLEVEHDILVPSYLADLGFAGQYGSVSLQNYGLSPLRIKSITVQLTRDDQGLNGQEECETVSGLIDSKSVIIAPGQACSVGFSFYLKTPVADVTDLKMALLIQTVMETQTAEKISMLVATVNIKPVDWTNSAFCYTFTDYDGTVQYAMAKKPRILDTDPTKPILLALHGAGVQANSEFWTESIRTQQNSWIVFPTGRTPWGYDWHGPSMKNAFKALESLSSIKDLITPVNTSIDNSDDWVLVSTSLQGNQTHKDKEVWVVGDVNRVIYIGKHLWSIGHSNGGQGAWYLGSHYPDKAIAVVPAAGYIKIQDYVSYANWNGSSYADPLLRGLLECAIAEYNNDLHLSNMRGLAVLPRVGSEDDNVPPLHTRKYCRLLNEVAKDPCAISVSEVPEKGHWWSSVLDDDIIQKFLDQQIQKGTKDVPDWKDFMVSVINPAGTGSVRGIEVEQLDIPFRLGKIKASKLASHQISLKTVNVSAFKIHPWLGTWTELVVDGQVFYYADTTTDSVLFVKDYKGSPWKIVDQVSWPPSGIRSKATYGPIHRMYESSRPLIIRVPSDVRGSLKMIFKHTALQLSHDWYLYGRGNTLIIGDQEEVPVTESCELSFQIYLGLPSQNRALRCLLDRVPSDISLTETSIGVGQRTFDEPGTGILSLVPGVHSNELGILVAGLDVAGFDAACRLLPRRTGMLVPEWIITTPETRSKGIGGIVGGGYYDNRWRSFGY</sequence>
<dbReference type="Gene3D" id="3.40.50.1820">
    <property type="entry name" value="alpha/beta hydrolase"/>
    <property type="match status" value="1"/>
</dbReference>
<dbReference type="AlphaFoldDB" id="A0A167LMX7"/>
<dbReference type="VEuPathDB" id="FungiDB:PHYBLDRAFT_147992"/>
<evidence type="ECO:0000313" key="2">
    <source>
        <dbReference type="EMBL" id="OAD70766.1"/>
    </source>
</evidence>
<gene>
    <name evidence="2" type="ORF">PHYBLDRAFT_147992</name>
</gene>
<dbReference type="GeneID" id="28992894"/>
<dbReference type="PANTHER" id="PTHR43037:SF4">
    <property type="entry name" value="PEPTIDASE S9 PROLYL OLIGOPEPTIDASE CATALYTIC DOMAIN-CONTAINING PROTEIN"/>
    <property type="match status" value="1"/>
</dbReference>
<dbReference type="Proteomes" id="UP000077315">
    <property type="component" value="Unassembled WGS sequence"/>
</dbReference>
<dbReference type="PANTHER" id="PTHR43037">
    <property type="entry name" value="UNNAMED PRODUCT-RELATED"/>
    <property type="match status" value="1"/>
</dbReference>
<dbReference type="EMBL" id="KV440987">
    <property type="protein sequence ID" value="OAD70766.1"/>
    <property type="molecule type" value="Genomic_DNA"/>
</dbReference>
<keyword evidence="1" id="KW-0732">Signal</keyword>
<dbReference type="InterPro" id="IPR029058">
    <property type="entry name" value="AB_hydrolase_fold"/>
</dbReference>
<name>A0A167LMX7_PHYB8</name>
<evidence type="ECO:0000313" key="3">
    <source>
        <dbReference type="Proteomes" id="UP000077315"/>
    </source>
</evidence>
<evidence type="ECO:0000256" key="1">
    <source>
        <dbReference type="ARBA" id="ARBA00022729"/>
    </source>
</evidence>
<dbReference type="RefSeq" id="XP_018288806.1">
    <property type="nucleotide sequence ID" value="XM_018431988.1"/>
</dbReference>
<accession>A0A167LMX7</accession>
<reference evidence="3" key="1">
    <citation type="submission" date="2015-06" db="EMBL/GenBank/DDBJ databases">
        <title>Expansion of signal transduction pathways in fungi by whole-genome duplication.</title>
        <authorList>
            <consortium name="DOE Joint Genome Institute"/>
            <person name="Corrochano L.M."/>
            <person name="Kuo A."/>
            <person name="Marcet-Houben M."/>
            <person name="Polaino S."/>
            <person name="Salamov A."/>
            <person name="Villalobos J.M."/>
            <person name="Alvarez M.I."/>
            <person name="Avalos J."/>
            <person name="Benito E.P."/>
            <person name="Benoit I."/>
            <person name="Burger G."/>
            <person name="Camino L.P."/>
            <person name="Canovas D."/>
            <person name="Cerda-Olmedo E."/>
            <person name="Cheng J.-F."/>
            <person name="Dominguez A."/>
            <person name="Elias M."/>
            <person name="Eslava A.P."/>
            <person name="Glaser F."/>
            <person name="Grimwood J."/>
            <person name="Gutierrez G."/>
            <person name="Heitman J."/>
            <person name="Henrissat B."/>
            <person name="Iturriaga E.A."/>
            <person name="Lang B.F."/>
            <person name="Lavin J.L."/>
            <person name="Lee S."/>
            <person name="Li W."/>
            <person name="Lindquist E."/>
            <person name="Lopez-Garcia S."/>
            <person name="Luque E.M."/>
            <person name="Marcos A.T."/>
            <person name="Martin J."/>
            <person name="McCluskey K."/>
            <person name="Medina H.R."/>
            <person name="Miralles-Duran A."/>
            <person name="Miyazaki A."/>
            <person name="Munoz-Torres E."/>
            <person name="Oguiza J.A."/>
            <person name="Ohm R."/>
            <person name="Olmedo M."/>
            <person name="Orejas M."/>
            <person name="Ortiz-Castellanos L."/>
            <person name="Pisabarro A.G."/>
            <person name="Rodriguez-Romero J."/>
            <person name="Ruiz-Herrera J."/>
            <person name="Ruiz-Vazquez R."/>
            <person name="Sanz C."/>
            <person name="Schackwitz W."/>
            <person name="Schmutz J."/>
            <person name="Shahriari M."/>
            <person name="Shelest E."/>
            <person name="Silva-Franco F."/>
            <person name="Soanes D."/>
            <person name="Syed K."/>
            <person name="Tagua V.G."/>
            <person name="Talbot N.J."/>
            <person name="Thon M."/>
            <person name="De vries R.P."/>
            <person name="Wiebenga A."/>
            <person name="Yadav J.S."/>
            <person name="Braun E.L."/>
            <person name="Baker S."/>
            <person name="Garre V."/>
            <person name="Horwitz B."/>
            <person name="Torres-Martinez S."/>
            <person name="Idnurm A."/>
            <person name="Herrera-Estrella A."/>
            <person name="Gabaldon T."/>
            <person name="Grigoriev I.V."/>
        </authorList>
    </citation>
    <scope>NUCLEOTIDE SEQUENCE [LARGE SCALE GENOMIC DNA]</scope>
    <source>
        <strain evidence="3">NRRL 1555(-)</strain>
    </source>
</reference>
<dbReference type="InParanoid" id="A0A167LMX7"/>